<dbReference type="InterPro" id="IPR007698">
    <property type="entry name" value="AlaDH/PNT_NAD(H)-bd"/>
</dbReference>
<gene>
    <name evidence="19" type="ORF">ACFQWG_09610</name>
</gene>
<dbReference type="InterPro" id="IPR036291">
    <property type="entry name" value="NAD(P)-bd_dom_sf"/>
</dbReference>
<evidence type="ECO:0000256" key="2">
    <source>
        <dbReference type="ARBA" id="ARBA00004429"/>
    </source>
</evidence>
<dbReference type="PANTHER" id="PTHR10160">
    <property type="entry name" value="NAD(P) TRANSHYDROGENASE"/>
    <property type="match status" value="1"/>
</dbReference>
<keyword evidence="10" id="KW-1278">Translocase</keyword>
<evidence type="ECO:0000259" key="17">
    <source>
        <dbReference type="SMART" id="SM01002"/>
    </source>
</evidence>
<dbReference type="SMART" id="SM01002">
    <property type="entry name" value="AlaDh_PNT_C"/>
    <property type="match status" value="1"/>
</dbReference>
<evidence type="ECO:0000256" key="9">
    <source>
        <dbReference type="ARBA" id="ARBA00022857"/>
    </source>
</evidence>
<sequence>MRIGVPAEGADQPLVASTPDTVAKLIKLGYEVSVETGAGAQARYPDSQYVAAGAVLAGAEEVWDADIVLTLDAPGPERLALMHPGATLIARLAPARDPELVERLRDAGVTALALDTVPRISRAQAMDVLSSQSNLAGYRAVVEAAFAFGRPFTGQITAAGKVPPADVYVIGAGVAGLAAIGTAHSMGAQVCATDVRPEVAEQVESMGAEFLPIPVAQERSTDGYAKEMNADQAAAANRLYAFQAAKSDIVITTANVPGRTSPILLDDAAVNAMAPGSVIVDMAAANGGNTTMTRPGEVHTTPGGVIIIGYTDLAGRLPSQSSQLYGQNIVNLLKLMTPAKDGRLTLDLEDQIVRGIAVTSGGEILWPPPKVSVSAQPATPPSSLNQPTPAEKAAKAAADAQAAARRRRNATIATIIAAVLLAALVLVTPTAAAGHYIVLMLAVVVGFYVITNVTHSLHTPLMSVTNAISGIILVGAILQVGSSNLAVGILSFVAIVIASINIFGGFLVTHRMLAMFRRD</sequence>
<feature type="transmembrane region" description="Helical" evidence="16">
    <location>
        <begin position="410"/>
        <end position="427"/>
    </location>
</feature>
<comment type="similarity">
    <text evidence="3">Belongs to the AlaDH/PNT family.</text>
</comment>
<evidence type="ECO:0000256" key="8">
    <source>
        <dbReference type="ARBA" id="ARBA00022741"/>
    </source>
</evidence>
<evidence type="ECO:0000259" key="18">
    <source>
        <dbReference type="SMART" id="SM01003"/>
    </source>
</evidence>
<feature type="transmembrane region" description="Helical" evidence="16">
    <location>
        <begin position="487"/>
        <end position="508"/>
    </location>
</feature>
<evidence type="ECO:0000256" key="1">
    <source>
        <dbReference type="ARBA" id="ARBA00003943"/>
    </source>
</evidence>
<dbReference type="CDD" id="cd05304">
    <property type="entry name" value="Rubrum_tdh"/>
    <property type="match status" value="1"/>
</dbReference>
<evidence type="ECO:0000313" key="20">
    <source>
        <dbReference type="Proteomes" id="UP001596527"/>
    </source>
</evidence>
<evidence type="ECO:0000256" key="15">
    <source>
        <dbReference type="SAM" id="MobiDB-lite"/>
    </source>
</evidence>
<dbReference type="NCBIfam" id="TIGR00561">
    <property type="entry name" value="pntA"/>
    <property type="match status" value="1"/>
</dbReference>
<dbReference type="InterPro" id="IPR026255">
    <property type="entry name" value="NADP_transhyd_a"/>
</dbReference>
<name>A0ABW2SPD1_9ACTO</name>
<dbReference type="EMBL" id="JBHTEF010000001">
    <property type="protein sequence ID" value="MFC7581448.1"/>
    <property type="molecule type" value="Genomic_DNA"/>
</dbReference>
<dbReference type="EC" id="7.1.1.1" evidence="4"/>
<dbReference type="PANTHER" id="PTHR10160:SF19">
    <property type="entry name" value="PROTON-TRANSLOCATING NAD(P)(+) TRANSHYDROGENASE"/>
    <property type="match status" value="1"/>
</dbReference>
<dbReference type="NCBIfam" id="NF006942">
    <property type="entry name" value="PRK09424.1"/>
    <property type="match status" value="1"/>
</dbReference>
<dbReference type="Proteomes" id="UP001596527">
    <property type="component" value="Unassembled WGS sequence"/>
</dbReference>
<evidence type="ECO:0000256" key="11">
    <source>
        <dbReference type="ARBA" id="ARBA00022989"/>
    </source>
</evidence>
<keyword evidence="20" id="KW-1185">Reference proteome</keyword>
<keyword evidence="13 16" id="KW-0472">Membrane</keyword>
<proteinExistence type="inferred from homology"/>
<protein>
    <recommendedName>
        <fullName evidence="4">proton-translocating NAD(P)(+) transhydrogenase</fullName>
        <ecNumber evidence="4">7.1.1.1</ecNumber>
    </recommendedName>
</protein>
<dbReference type="Gene3D" id="3.40.50.720">
    <property type="entry name" value="NAD(P)-binding Rossmann-like Domain"/>
    <property type="match status" value="2"/>
</dbReference>
<evidence type="ECO:0000313" key="19">
    <source>
        <dbReference type="EMBL" id="MFC7581448.1"/>
    </source>
</evidence>
<comment type="function">
    <text evidence="1">The transhydrogenation between NADH and NADP is coupled to respiration and ATP hydrolysis and functions as a proton pump across the membrane.</text>
</comment>
<evidence type="ECO:0000256" key="16">
    <source>
        <dbReference type="SAM" id="Phobius"/>
    </source>
</evidence>
<keyword evidence="11 16" id="KW-1133">Transmembrane helix</keyword>
<dbReference type="SUPFAM" id="SSF52283">
    <property type="entry name" value="Formate/glycerate dehydrogenase catalytic domain-like"/>
    <property type="match status" value="1"/>
</dbReference>
<evidence type="ECO:0000256" key="12">
    <source>
        <dbReference type="ARBA" id="ARBA00023027"/>
    </source>
</evidence>
<feature type="domain" description="Alanine dehydrogenase/pyridine nucleotide transhydrogenase N-terminal" evidence="18">
    <location>
        <begin position="4"/>
        <end position="136"/>
    </location>
</feature>
<dbReference type="Pfam" id="PF12769">
    <property type="entry name" value="PNTB_4TM"/>
    <property type="match status" value="1"/>
</dbReference>
<feature type="domain" description="Alanine dehydrogenase/pyridine nucleotide transhydrogenase NAD(H)-binding" evidence="17">
    <location>
        <begin position="145"/>
        <end position="309"/>
    </location>
</feature>
<evidence type="ECO:0000256" key="5">
    <source>
        <dbReference type="ARBA" id="ARBA00022475"/>
    </source>
</evidence>
<evidence type="ECO:0000256" key="6">
    <source>
        <dbReference type="ARBA" id="ARBA00022519"/>
    </source>
</evidence>
<dbReference type="Pfam" id="PF05222">
    <property type="entry name" value="AlaDh_PNT_N"/>
    <property type="match status" value="1"/>
</dbReference>
<accession>A0ABW2SPD1</accession>
<comment type="subcellular location">
    <subcellularLocation>
        <location evidence="2">Cell inner membrane</location>
        <topology evidence="2">Multi-pass membrane protein</topology>
    </subcellularLocation>
</comment>
<evidence type="ECO:0000256" key="10">
    <source>
        <dbReference type="ARBA" id="ARBA00022967"/>
    </source>
</evidence>
<feature type="region of interest" description="Disordered" evidence="15">
    <location>
        <begin position="370"/>
        <end position="391"/>
    </location>
</feature>
<dbReference type="Pfam" id="PF01262">
    <property type="entry name" value="AlaDh_PNT_C"/>
    <property type="match status" value="1"/>
</dbReference>
<dbReference type="RefSeq" id="WP_380974775.1">
    <property type="nucleotide sequence ID" value="NZ_JBHTEF010000001.1"/>
</dbReference>
<dbReference type="InterPro" id="IPR008143">
    <property type="entry name" value="Ala_DH/PNT_CS2"/>
</dbReference>
<comment type="caution">
    <text evidence="19">The sequence shown here is derived from an EMBL/GenBank/DDBJ whole genome shotgun (WGS) entry which is preliminary data.</text>
</comment>
<evidence type="ECO:0000256" key="7">
    <source>
        <dbReference type="ARBA" id="ARBA00022692"/>
    </source>
</evidence>
<dbReference type="PROSITE" id="PS00837">
    <property type="entry name" value="ALADH_PNT_2"/>
    <property type="match status" value="1"/>
</dbReference>
<keyword evidence="5" id="KW-1003">Cell membrane</keyword>
<dbReference type="SMART" id="SM01003">
    <property type="entry name" value="AlaDh_PNT_N"/>
    <property type="match status" value="1"/>
</dbReference>
<evidence type="ECO:0000256" key="14">
    <source>
        <dbReference type="ARBA" id="ARBA00048202"/>
    </source>
</evidence>
<dbReference type="InterPro" id="IPR007886">
    <property type="entry name" value="AlaDH/PNT_N"/>
</dbReference>
<feature type="transmembrane region" description="Helical" evidence="16">
    <location>
        <begin position="463"/>
        <end position="481"/>
    </location>
</feature>
<evidence type="ECO:0000256" key="13">
    <source>
        <dbReference type="ARBA" id="ARBA00023136"/>
    </source>
</evidence>
<keyword evidence="12" id="KW-0520">NAD</keyword>
<dbReference type="InterPro" id="IPR024605">
    <property type="entry name" value="NADP_transhyd_a_C"/>
</dbReference>
<dbReference type="SUPFAM" id="SSF51735">
    <property type="entry name" value="NAD(P)-binding Rossmann-fold domains"/>
    <property type="match status" value="1"/>
</dbReference>
<comment type="catalytic activity">
    <reaction evidence="14">
        <text>NAD(+) + NADPH + H(+)(in) = NADH + NADP(+) + H(+)(out)</text>
        <dbReference type="Rhea" id="RHEA:47992"/>
        <dbReference type="ChEBI" id="CHEBI:15378"/>
        <dbReference type="ChEBI" id="CHEBI:57540"/>
        <dbReference type="ChEBI" id="CHEBI:57783"/>
        <dbReference type="ChEBI" id="CHEBI:57945"/>
        <dbReference type="ChEBI" id="CHEBI:58349"/>
        <dbReference type="EC" id="7.1.1.1"/>
    </reaction>
</comment>
<feature type="transmembrane region" description="Helical" evidence="16">
    <location>
        <begin position="433"/>
        <end position="451"/>
    </location>
</feature>
<keyword evidence="7 16" id="KW-0812">Transmembrane</keyword>
<evidence type="ECO:0000256" key="3">
    <source>
        <dbReference type="ARBA" id="ARBA00005689"/>
    </source>
</evidence>
<evidence type="ECO:0000256" key="4">
    <source>
        <dbReference type="ARBA" id="ARBA00012943"/>
    </source>
</evidence>
<reference evidence="20" key="1">
    <citation type="journal article" date="2019" name="Int. J. Syst. Evol. Microbiol.">
        <title>The Global Catalogue of Microorganisms (GCM) 10K type strain sequencing project: providing services to taxonomists for standard genome sequencing and annotation.</title>
        <authorList>
            <consortium name="The Broad Institute Genomics Platform"/>
            <consortium name="The Broad Institute Genome Sequencing Center for Infectious Disease"/>
            <person name="Wu L."/>
            <person name="Ma J."/>
        </authorList>
    </citation>
    <scope>NUCLEOTIDE SEQUENCE [LARGE SCALE GENOMIC DNA]</scope>
    <source>
        <strain evidence="20">CCUG 56698</strain>
    </source>
</reference>
<dbReference type="PIRSF" id="PIRSF000203">
    <property type="entry name" value="NADP_transhydrogenase_alpha"/>
    <property type="match status" value="1"/>
</dbReference>
<keyword evidence="8" id="KW-0547">Nucleotide-binding</keyword>
<organism evidence="19 20">
    <name type="scientific">Schaalia naturae</name>
    <dbReference type="NCBI Taxonomy" id="635203"/>
    <lineage>
        <taxon>Bacteria</taxon>
        <taxon>Bacillati</taxon>
        <taxon>Actinomycetota</taxon>
        <taxon>Actinomycetes</taxon>
        <taxon>Actinomycetales</taxon>
        <taxon>Actinomycetaceae</taxon>
        <taxon>Schaalia</taxon>
    </lineage>
</organism>
<feature type="compositionally biased region" description="Polar residues" evidence="15">
    <location>
        <begin position="373"/>
        <end position="388"/>
    </location>
</feature>
<keyword evidence="9" id="KW-0521">NADP</keyword>
<keyword evidence="6" id="KW-0997">Cell inner membrane</keyword>